<evidence type="ECO:0000256" key="1">
    <source>
        <dbReference type="ARBA" id="ARBA00004167"/>
    </source>
</evidence>
<feature type="transmembrane region" description="Helical" evidence="7">
    <location>
        <begin position="27"/>
        <end position="47"/>
    </location>
</feature>
<dbReference type="Proteomes" id="UP000196655">
    <property type="component" value="Unassembled WGS sequence"/>
</dbReference>
<dbReference type="EMBL" id="NHON01000081">
    <property type="protein sequence ID" value="OWJ63731.1"/>
    <property type="molecule type" value="Genomic_DNA"/>
</dbReference>
<protein>
    <submittedName>
        <fullName evidence="8">Conjugal transfer protein TraI</fullName>
    </submittedName>
</protein>
<dbReference type="Pfam" id="PF03743">
    <property type="entry name" value="TrbI"/>
    <property type="match status" value="1"/>
</dbReference>
<evidence type="ECO:0000256" key="7">
    <source>
        <dbReference type="SAM" id="Phobius"/>
    </source>
</evidence>
<comment type="caution">
    <text evidence="8">The sequence shown here is derived from an EMBL/GenBank/DDBJ whole genome shotgun (WGS) entry which is preliminary data.</text>
</comment>
<comment type="similarity">
    <text evidence="2">Belongs to the TrbI/VirB10 family.</text>
</comment>
<evidence type="ECO:0000256" key="4">
    <source>
        <dbReference type="ARBA" id="ARBA00022989"/>
    </source>
</evidence>
<feature type="region of interest" description="Disordered" evidence="6">
    <location>
        <begin position="139"/>
        <end position="165"/>
    </location>
</feature>
<keyword evidence="5 7" id="KW-0472">Membrane</keyword>
<gene>
    <name evidence="8" type="ORF">BWR60_28215</name>
</gene>
<dbReference type="InterPro" id="IPR042217">
    <property type="entry name" value="T4SS_VirB10/TrbI"/>
</dbReference>
<keyword evidence="4 7" id="KW-1133">Transmembrane helix</keyword>
<name>A0A211ZEQ3_9PROT</name>
<evidence type="ECO:0000313" key="9">
    <source>
        <dbReference type="Proteomes" id="UP000196655"/>
    </source>
</evidence>
<dbReference type="CDD" id="cd16429">
    <property type="entry name" value="VirB10"/>
    <property type="match status" value="1"/>
</dbReference>
<dbReference type="GO" id="GO:0016020">
    <property type="term" value="C:membrane"/>
    <property type="evidence" value="ECO:0007669"/>
    <property type="project" value="UniProtKB-SubCell"/>
</dbReference>
<evidence type="ECO:0000256" key="2">
    <source>
        <dbReference type="ARBA" id="ARBA00010265"/>
    </source>
</evidence>
<evidence type="ECO:0000313" key="8">
    <source>
        <dbReference type="EMBL" id="OWJ63731.1"/>
    </source>
</evidence>
<feature type="compositionally biased region" description="Low complexity" evidence="6">
    <location>
        <begin position="144"/>
        <end position="164"/>
    </location>
</feature>
<accession>A0A211ZEQ3</accession>
<comment type="subcellular location">
    <subcellularLocation>
        <location evidence="1">Membrane</location>
        <topology evidence="1">Single-pass membrane protein</topology>
    </subcellularLocation>
</comment>
<dbReference type="Gene3D" id="2.40.128.260">
    <property type="entry name" value="Type IV secretion system, VirB10/TraB/TrbI"/>
    <property type="match status" value="1"/>
</dbReference>
<proteinExistence type="inferred from homology"/>
<dbReference type="AlphaFoldDB" id="A0A211ZEQ3"/>
<evidence type="ECO:0000256" key="6">
    <source>
        <dbReference type="SAM" id="MobiDB-lite"/>
    </source>
</evidence>
<keyword evidence="9" id="KW-1185">Reference proteome</keyword>
<evidence type="ECO:0000256" key="3">
    <source>
        <dbReference type="ARBA" id="ARBA00022692"/>
    </source>
</evidence>
<dbReference type="OrthoDB" id="9807354at2"/>
<keyword evidence="3 7" id="KW-0812">Transmembrane</keyword>
<evidence type="ECO:0000256" key="5">
    <source>
        <dbReference type="ARBA" id="ARBA00023136"/>
    </source>
</evidence>
<dbReference type="InterPro" id="IPR005498">
    <property type="entry name" value="T4SS_VirB10/TraB/TrbI"/>
</dbReference>
<sequence>MTSEAELKAALRLHPERPRVTRLSRRVLVGAAGLAGIAILGALVWALDSRRRAEPQQELYSTDSKTTADGLAALPEDYAGVPQLGPPLPGDLGRPILRAQEQGKAVTTPVMPGPDPLQQRMVQEQEAARTSKLFVGTGQREGGVEAAARAEGSPTSDASAAASAFDGAQNREEAFLDAPADRQTLSPDRLQDPPSPYVLQAGTMIAAALVTGLRSDRPGQVVARVTENVFDSITGRYLLVPQGALLIGTYGSRVAFGQDSVLQVWTRLVLPNGKSIVLERLPSMDTEGHAGLEDEVDHHWGRLFAAAALSSVLGVGTELGAGDDESEILQVLRRAGSDTLNDVGQEIVRRNLDIPPTITIRQGFPIRVMVSRDLVLDPYRE</sequence>
<reference evidence="9" key="1">
    <citation type="submission" date="2017-05" db="EMBL/GenBank/DDBJ databases">
        <authorList>
            <person name="Macchi M."/>
            <person name="Festa S."/>
            <person name="Coppotelli B.M."/>
            <person name="Morelli I.S."/>
        </authorList>
    </citation>
    <scope>NUCLEOTIDE SEQUENCE [LARGE SCALE GENOMIC DNA]</scope>
    <source>
        <strain evidence="9">I</strain>
    </source>
</reference>
<organism evidence="8 9">
    <name type="scientific">Inquilinus limosus</name>
    <dbReference type="NCBI Taxonomy" id="171674"/>
    <lineage>
        <taxon>Bacteria</taxon>
        <taxon>Pseudomonadati</taxon>
        <taxon>Pseudomonadota</taxon>
        <taxon>Alphaproteobacteria</taxon>
        <taxon>Rhodospirillales</taxon>
        <taxon>Rhodospirillaceae</taxon>
        <taxon>Inquilinus</taxon>
    </lineage>
</organism>